<dbReference type="InterPro" id="IPR001020">
    <property type="entry name" value="PTS_HPr_His_P_site"/>
</dbReference>
<dbReference type="InterPro" id="IPR000032">
    <property type="entry name" value="HPr-like"/>
</dbReference>
<dbReference type="PANTHER" id="PTHR33705:SF2">
    <property type="entry name" value="PHOSPHOCARRIER PROTEIN NPR"/>
    <property type="match status" value="1"/>
</dbReference>
<reference evidence="1 2" key="2">
    <citation type="journal article" date="2019" name="Int. J. Syst. Evol. Microbiol.">
        <title>Anaerobacillus isosaccharinicus sp. nov., an alkaliphilic bacterium which degrades isosaccharinic acid.</title>
        <authorList>
            <person name="Bassil N.M."/>
            <person name="Lloyd J.R."/>
        </authorList>
    </citation>
    <scope>NUCLEOTIDE SEQUENCE [LARGE SCALE GENOMIC DNA]</scope>
    <source>
        <strain evidence="1 2">NB2006</strain>
    </source>
</reference>
<dbReference type="NCBIfam" id="TIGR01003">
    <property type="entry name" value="PTS_HPr_family"/>
    <property type="match status" value="1"/>
</dbReference>
<dbReference type="PROSITE" id="PS00589">
    <property type="entry name" value="PTS_HPR_SER"/>
    <property type="match status" value="1"/>
</dbReference>
<dbReference type="PROSITE" id="PS00369">
    <property type="entry name" value="PTS_HPR_HIS"/>
    <property type="match status" value="1"/>
</dbReference>
<proteinExistence type="predicted"/>
<gene>
    <name evidence="1" type="ORF">AWH56_012795</name>
</gene>
<dbReference type="PRINTS" id="PR00107">
    <property type="entry name" value="PHOSPHOCPHPR"/>
</dbReference>
<organism evidence="1 2">
    <name type="scientific">Anaerobacillus isosaccharinicus</name>
    <dbReference type="NCBI Taxonomy" id="1532552"/>
    <lineage>
        <taxon>Bacteria</taxon>
        <taxon>Bacillati</taxon>
        <taxon>Bacillota</taxon>
        <taxon>Bacilli</taxon>
        <taxon>Bacillales</taxon>
        <taxon>Bacillaceae</taxon>
        <taxon>Anaerobacillus</taxon>
    </lineage>
</organism>
<dbReference type="Proteomes" id="UP000180175">
    <property type="component" value="Chromosome"/>
</dbReference>
<dbReference type="GO" id="GO:0009401">
    <property type="term" value="P:phosphoenolpyruvate-dependent sugar phosphotransferase system"/>
    <property type="evidence" value="ECO:0007669"/>
    <property type="project" value="UniProtKB-KW"/>
</dbReference>
<reference evidence="1 2" key="1">
    <citation type="journal article" date="2017" name="Genome Announc.">
        <title>Draft Genome Sequences of Four Alkaliphilic Bacteria Belonging to the Anaerobacillus Genus.</title>
        <authorList>
            <person name="Bassil N.M."/>
            <person name="Lloyd J.R."/>
        </authorList>
    </citation>
    <scope>NUCLEOTIDE SEQUENCE [LARGE SCALE GENOMIC DNA]</scope>
    <source>
        <strain evidence="1 2">NB2006</strain>
    </source>
</reference>
<dbReference type="InterPro" id="IPR002114">
    <property type="entry name" value="PTS_HPr_Ser_P_site"/>
</dbReference>
<dbReference type="InterPro" id="IPR035895">
    <property type="entry name" value="HPr-like_sf"/>
</dbReference>
<dbReference type="PROSITE" id="PS51350">
    <property type="entry name" value="PTS_HPR_DOM"/>
    <property type="match status" value="1"/>
</dbReference>
<dbReference type="Pfam" id="PF00381">
    <property type="entry name" value="PTS-HPr"/>
    <property type="match status" value="1"/>
</dbReference>
<dbReference type="PANTHER" id="PTHR33705">
    <property type="entry name" value="PHOSPHOCARRIER PROTEIN HPR"/>
    <property type="match status" value="1"/>
</dbReference>
<dbReference type="CDD" id="cd00367">
    <property type="entry name" value="PTS-HPr_like"/>
    <property type="match status" value="1"/>
</dbReference>
<sequence>MMEKNFTVISKAGLHARPATLLVHAAGGFEADIQLEFKGKSVNLKSIMGVMSLGIPEGSQIKITADGNDAAEALKKLEDVLKTEGLAE</sequence>
<dbReference type="SUPFAM" id="SSF55594">
    <property type="entry name" value="HPr-like"/>
    <property type="match status" value="1"/>
</dbReference>
<accession>A0A7S7LCU6</accession>
<evidence type="ECO:0000313" key="1">
    <source>
        <dbReference type="EMBL" id="QOY38595.2"/>
    </source>
</evidence>
<dbReference type="Gene3D" id="3.30.1340.10">
    <property type="entry name" value="HPr-like"/>
    <property type="match status" value="1"/>
</dbReference>
<name>A0A7S7LCU6_9BACI</name>
<evidence type="ECO:0000313" key="2">
    <source>
        <dbReference type="Proteomes" id="UP000180175"/>
    </source>
</evidence>
<keyword evidence="2" id="KW-1185">Reference proteome</keyword>
<dbReference type="EMBL" id="CP063356">
    <property type="protein sequence ID" value="QOY38595.2"/>
    <property type="molecule type" value="Genomic_DNA"/>
</dbReference>
<dbReference type="OrthoDB" id="9809047at2"/>
<dbReference type="KEGG" id="aia:AWH56_012795"/>
<dbReference type="GO" id="GO:0005737">
    <property type="term" value="C:cytoplasm"/>
    <property type="evidence" value="ECO:0007669"/>
    <property type="project" value="UniProtKB-SubCell"/>
</dbReference>
<dbReference type="InterPro" id="IPR050399">
    <property type="entry name" value="HPr"/>
</dbReference>
<dbReference type="NCBIfam" id="NF010352">
    <property type="entry name" value="PRK13780.1"/>
    <property type="match status" value="1"/>
</dbReference>
<protein>
    <submittedName>
        <fullName evidence="1">Phosphocarrier protein HPr</fullName>
    </submittedName>
</protein>